<evidence type="ECO:0000313" key="3">
    <source>
        <dbReference type="EMBL" id="MDQ0995347.1"/>
    </source>
</evidence>
<gene>
    <name evidence="3" type="ORF">QFZ34_000524</name>
</gene>
<accession>A0ABU0S3M0</accession>
<dbReference type="Pfam" id="PF00353">
    <property type="entry name" value="HemolysinCabind"/>
    <property type="match status" value="9"/>
</dbReference>
<name>A0ABU0S3M0_9HYPH</name>
<dbReference type="Gene3D" id="2.150.10.10">
    <property type="entry name" value="Serralysin-like metalloprotease, C-terminal"/>
    <property type="match status" value="5"/>
</dbReference>
<organism evidence="3 4">
    <name type="scientific">Phyllobacterium ifriqiyense</name>
    <dbReference type="NCBI Taxonomy" id="314238"/>
    <lineage>
        <taxon>Bacteria</taxon>
        <taxon>Pseudomonadati</taxon>
        <taxon>Pseudomonadota</taxon>
        <taxon>Alphaproteobacteria</taxon>
        <taxon>Hyphomicrobiales</taxon>
        <taxon>Phyllobacteriaceae</taxon>
        <taxon>Phyllobacterium</taxon>
    </lineage>
</organism>
<dbReference type="RefSeq" id="WP_307276454.1">
    <property type="nucleotide sequence ID" value="NZ_JAUSZT010000002.1"/>
</dbReference>
<proteinExistence type="predicted"/>
<dbReference type="PANTHER" id="PTHR38340">
    <property type="entry name" value="S-LAYER PROTEIN"/>
    <property type="match status" value="1"/>
</dbReference>
<dbReference type="PROSITE" id="PS00330">
    <property type="entry name" value="HEMOLYSIN_CALCIUM"/>
    <property type="match status" value="6"/>
</dbReference>
<dbReference type="InterPro" id="IPR018511">
    <property type="entry name" value="Hemolysin-typ_Ca-bd_CS"/>
</dbReference>
<dbReference type="InterPro" id="IPR001343">
    <property type="entry name" value="Hemolysn_Ca-bd"/>
</dbReference>
<dbReference type="PRINTS" id="PR00313">
    <property type="entry name" value="CABNDNGRPT"/>
</dbReference>
<comment type="caution">
    <text evidence="3">The sequence shown here is derived from an EMBL/GenBank/DDBJ whole genome shotgun (WGS) entry which is preliminary data.</text>
</comment>
<protein>
    <submittedName>
        <fullName evidence="3">Ca2+-binding RTX toxin-like protein</fullName>
    </submittedName>
</protein>
<keyword evidence="4" id="KW-1185">Reference proteome</keyword>
<sequence>MAALLRNSQRTEFYLPDSDPTDPRWWQAHIRHSPFLATTDEVIPAAVIDGTEGEDHLIGTAEEDTINGLGGDDFLDGGAGSDGLYGGEGSDWLTGGRNNEGERDLLVGGAGNDTLIVGYGGLYGGAGDDVLISGQTALTGGYLPSNEQGSSLRGDEGNDLLIGTAVDDKLYGGDDDDILLGGAGYDILEGGSGADVIDGGEGDNDRATYENSLAGIQINLKNGTGHGGEAEGDTLRNIERVLGTDFADTLIGNDKGVVLDGEDGNDIIRGGAGDDGLYGGYGDDVLDGAAGDDHLSPDVGSDRIDGGSGSDTITFRGFFTFPGDETFQHGGVTVDLDAGTVLRGDFLEKTISNVENVNATEYADTLIGNASDNTFLGGEGGDYINGGAGVDTVLYSGDPYNERGVGVNLNSGIAQGADAAGDILIGIENAIGSPYDDDVLIGSEGANHLSGNSGRDRLTGLAGDDTLEDADGGDDLYGGEGADTFVFAYSWKNVSSIHDFDSVAGDKIDLSGFYGDYANDEPLDLTFVGYNNLTGKAGEVGLVAEPGITRVMIDENGDGSADFNLWVDDVITPTLDEGDFIF</sequence>
<dbReference type="PANTHER" id="PTHR38340:SF1">
    <property type="entry name" value="S-LAYER PROTEIN"/>
    <property type="match status" value="1"/>
</dbReference>
<reference evidence="3 4" key="1">
    <citation type="submission" date="2023-07" db="EMBL/GenBank/DDBJ databases">
        <title>Comparative genomics of wheat-associated soil bacteria to identify genetic determinants of phenazine resistance.</title>
        <authorList>
            <person name="Mouncey N."/>
        </authorList>
    </citation>
    <scope>NUCLEOTIDE SEQUENCE [LARGE SCALE GENOMIC DNA]</scope>
    <source>
        <strain evidence="3 4">W4I11</strain>
    </source>
</reference>
<evidence type="ECO:0000313" key="4">
    <source>
        <dbReference type="Proteomes" id="UP001237780"/>
    </source>
</evidence>
<dbReference type="SUPFAM" id="SSF51120">
    <property type="entry name" value="beta-Roll"/>
    <property type="match status" value="4"/>
</dbReference>
<dbReference type="Proteomes" id="UP001237780">
    <property type="component" value="Unassembled WGS sequence"/>
</dbReference>
<keyword evidence="2" id="KW-0964">Secreted</keyword>
<evidence type="ECO:0000256" key="2">
    <source>
        <dbReference type="ARBA" id="ARBA00022525"/>
    </source>
</evidence>
<dbReference type="InterPro" id="IPR050557">
    <property type="entry name" value="RTX_toxin/Mannuronan_C5-epim"/>
</dbReference>
<evidence type="ECO:0000256" key="1">
    <source>
        <dbReference type="ARBA" id="ARBA00004613"/>
    </source>
</evidence>
<comment type="subcellular location">
    <subcellularLocation>
        <location evidence="1">Secreted</location>
    </subcellularLocation>
</comment>
<dbReference type="InterPro" id="IPR011049">
    <property type="entry name" value="Serralysin-like_metalloprot_C"/>
</dbReference>
<dbReference type="EMBL" id="JAUSZT010000002">
    <property type="protein sequence ID" value="MDQ0995347.1"/>
    <property type="molecule type" value="Genomic_DNA"/>
</dbReference>